<evidence type="ECO:0000313" key="2">
    <source>
        <dbReference type="EMBL" id="MFI6497439.1"/>
    </source>
</evidence>
<dbReference type="RefSeq" id="WP_397080276.1">
    <property type="nucleotide sequence ID" value="NZ_JBITGY010000002.1"/>
</dbReference>
<dbReference type="EMBL" id="JBITGY010000002">
    <property type="protein sequence ID" value="MFI6497439.1"/>
    <property type="molecule type" value="Genomic_DNA"/>
</dbReference>
<evidence type="ECO:0008006" key="4">
    <source>
        <dbReference type="Google" id="ProtNLM"/>
    </source>
</evidence>
<evidence type="ECO:0000256" key="1">
    <source>
        <dbReference type="SAM" id="Phobius"/>
    </source>
</evidence>
<keyword evidence="1" id="KW-0812">Transmembrane</keyword>
<reference evidence="2 3" key="1">
    <citation type="submission" date="2024-10" db="EMBL/GenBank/DDBJ databases">
        <title>The Natural Products Discovery Center: Release of the First 8490 Sequenced Strains for Exploring Actinobacteria Biosynthetic Diversity.</title>
        <authorList>
            <person name="Kalkreuter E."/>
            <person name="Kautsar S.A."/>
            <person name="Yang D."/>
            <person name="Bader C.D."/>
            <person name="Teijaro C.N."/>
            <person name="Fluegel L."/>
            <person name="Davis C.M."/>
            <person name="Simpson J.R."/>
            <person name="Lauterbach L."/>
            <person name="Steele A.D."/>
            <person name="Gui C."/>
            <person name="Meng S."/>
            <person name="Li G."/>
            <person name="Viehrig K."/>
            <person name="Ye F."/>
            <person name="Su P."/>
            <person name="Kiefer A.F."/>
            <person name="Nichols A."/>
            <person name="Cepeda A.J."/>
            <person name="Yan W."/>
            <person name="Fan B."/>
            <person name="Jiang Y."/>
            <person name="Adhikari A."/>
            <person name="Zheng C.-J."/>
            <person name="Schuster L."/>
            <person name="Cowan T.M."/>
            <person name="Smanski M.J."/>
            <person name="Chevrette M.G."/>
            <person name="De Carvalho L.P.S."/>
            <person name="Shen B."/>
        </authorList>
    </citation>
    <scope>NUCLEOTIDE SEQUENCE [LARGE SCALE GENOMIC DNA]</scope>
    <source>
        <strain evidence="2 3">NPDC050545</strain>
    </source>
</reference>
<feature type="transmembrane region" description="Helical" evidence="1">
    <location>
        <begin position="204"/>
        <end position="228"/>
    </location>
</feature>
<organism evidence="2 3">
    <name type="scientific">Nonomuraea typhae</name>
    <dbReference type="NCBI Taxonomy" id="2603600"/>
    <lineage>
        <taxon>Bacteria</taxon>
        <taxon>Bacillati</taxon>
        <taxon>Actinomycetota</taxon>
        <taxon>Actinomycetes</taxon>
        <taxon>Streptosporangiales</taxon>
        <taxon>Streptosporangiaceae</taxon>
        <taxon>Nonomuraea</taxon>
    </lineage>
</organism>
<comment type="caution">
    <text evidence="2">The sequence shown here is derived from an EMBL/GenBank/DDBJ whole genome shotgun (WGS) entry which is preliminary data.</text>
</comment>
<proteinExistence type="predicted"/>
<feature type="transmembrane region" description="Helical" evidence="1">
    <location>
        <begin position="234"/>
        <end position="255"/>
    </location>
</feature>
<protein>
    <recommendedName>
        <fullName evidence="4">DUF2207 domain-containing protein</fullName>
    </recommendedName>
</protein>
<feature type="transmembrane region" description="Helical" evidence="1">
    <location>
        <begin position="399"/>
        <end position="424"/>
    </location>
</feature>
<keyword evidence="3" id="KW-1185">Reference proteome</keyword>
<evidence type="ECO:0000313" key="3">
    <source>
        <dbReference type="Proteomes" id="UP001612741"/>
    </source>
</evidence>
<gene>
    <name evidence="2" type="ORF">ACIBG2_08650</name>
</gene>
<feature type="transmembrane region" description="Helical" evidence="1">
    <location>
        <begin position="371"/>
        <end position="393"/>
    </location>
</feature>
<dbReference type="Proteomes" id="UP001612741">
    <property type="component" value="Unassembled WGS sequence"/>
</dbReference>
<keyword evidence="1" id="KW-0472">Membrane</keyword>
<keyword evidence="1" id="KW-1133">Transmembrane helix</keyword>
<accession>A0ABW7YNE8</accession>
<name>A0ABW7YNE8_9ACTN</name>
<sequence>MNVAEDTATVGVQAETVHGDVTVYQIPADPTPEQRFAGGVHRLLGGMADEAREPIKQAVADGYVTGRSCFYLILALLSGRTLQQLSKDDLHLLHDVRGKLTEPPSRWTGAIKVVNRILTALEKEDADADSVDDELRGLDADLREEVQRHLEIFLNGPVQAKIWARVFDTAKEERLANERLERAWKFFHADPAGPRVRRARPVTITAGSWFLTIASTVLAAGSLAYLAALAWQEALLALLLCGAGAWVFAHHAAIWRFRTQRRWATDWAYDPARSRPAPVVDRGFVNKLDQQFRRYFRRYLPTGADRERWLTETAGIRRALRDEVAELYRESRIPADRVIWLIRHLVREVRDRWQEGTLWAYREQLRVPLSVKAPCVLGAAALAAGAGMLAWNAVQVNPFAAVLALILASAGGWFSGFGWIGVAAERKRYRADKEVADRQRADRQRDFERWTAKLTGKPDDQEMAHWLECDRKALMEKAMRHYKLEAKDVITHAFIEAPAFPCKRAGVPDGPWRYSRYTLLVFLLTADGVRQMSAVLDFEKAGFHGQRRYNYRYDQVGAVHVNQADDGYLTFELTLVNGKAITLEISGPDPDADEPEEDERTVTQVTLDTAGLGNTLHVLEGIAAEGKEWIAQERKREERRLPDLAEATAGLLA</sequence>